<feature type="domain" description="Peptidase M16 C-terminal" evidence="3">
    <location>
        <begin position="200"/>
        <end position="375"/>
    </location>
</feature>
<evidence type="ECO:0000259" key="3">
    <source>
        <dbReference type="Pfam" id="PF05193"/>
    </source>
</evidence>
<dbReference type="InterPro" id="IPR011765">
    <property type="entry name" value="Pept_M16_N"/>
</dbReference>
<dbReference type="SUPFAM" id="SSF63411">
    <property type="entry name" value="LuxS/MPP-like metallohydrolase"/>
    <property type="match status" value="4"/>
</dbReference>
<evidence type="ECO:0000256" key="1">
    <source>
        <dbReference type="ARBA" id="ARBA00007261"/>
    </source>
</evidence>
<proteinExistence type="inferred from homology"/>
<dbReference type="AlphaFoldDB" id="A0A644Y4G1"/>
<evidence type="ECO:0000313" key="4">
    <source>
        <dbReference type="EMBL" id="MPM23426.1"/>
    </source>
</evidence>
<organism evidence="4">
    <name type="scientific">bioreactor metagenome</name>
    <dbReference type="NCBI Taxonomy" id="1076179"/>
    <lineage>
        <taxon>unclassified sequences</taxon>
        <taxon>metagenomes</taxon>
        <taxon>ecological metagenomes</taxon>
    </lineage>
</organism>
<name>A0A644Y4G1_9ZZZZ</name>
<reference evidence="4" key="1">
    <citation type="submission" date="2019-08" db="EMBL/GenBank/DDBJ databases">
        <authorList>
            <person name="Kucharzyk K."/>
            <person name="Murdoch R.W."/>
            <person name="Higgins S."/>
            <person name="Loffler F."/>
        </authorList>
    </citation>
    <scope>NUCLEOTIDE SEQUENCE</scope>
</reference>
<dbReference type="EMBL" id="VSSQ01004029">
    <property type="protein sequence ID" value="MPM23426.1"/>
    <property type="molecule type" value="Genomic_DNA"/>
</dbReference>
<evidence type="ECO:0008006" key="5">
    <source>
        <dbReference type="Google" id="ProtNLM"/>
    </source>
</evidence>
<evidence type="ECO:0000259" key="2">
    <source>
        <dbReference type="Pfam" id="PF00675"/>
    </source>
</evidence>
<dbReference type="InterPro" id="IPR007863">
    <property type="entry name" value="Peptidase_M16_C"/>
</dbReference>
<accession>A0A644Y4G1</accession>
<comment type="caution">
    <text evidence="4">The sequence shown here is derived from an EMBL/GenBank/DDBJ whole genome shotgun (WGS) entry which is preliminary data.</text>
</comment>
<dbReference type="GO" id="GO:0046872">
    <property type="term" value="F:metal ion binding"/>
    <property type="evidence" value="ECO:0007669"/>
    <property type="project" value="InterPro"/>
</dbReference>
<feature type="domain" description="Peptidase M16 C-terminal" evidence="3">
    <location>
        <begin position="674"/>
        <end position="849"/>
    </location>
</feature>
<protein>
    <recommendedName>
        <fullName evidence="5">Zinc protease</fullName>
    </recommendedName>
</protein>
<dbReference type="Pfam" id="PF00675">
    <property type="entry name" value="Peptidase_M16"/>
    <property type="match status" value="2"/>
</dbReference>
<comment type="similarity">
    <text evidence="1">Belongs to the peptidase M16 family.</text>
</comment>
<dbReference type="PROSITE" id="PS51257">
    <property type="entry name" value="PROKAR_LIPOPROTEIN"/>
    <property type="match status" value="1"/>
</dbReference>
<feature type="domain" description="Peptidase M16 N-terminal" evidence="2">
    <location>
        <begin position="530"/>
        <end position="648"/>
    </location>
</feature>
<dbReference type="Pfam" id="PF05193">
    <property type="entry name" value="Peptidase_M16_C"/>
    <property type="match status" value="2"/>
</dbReference>
<dbReference type="Gene3D" id="3.30.830.10">
    <property type="entry name" value="Metalloenzyme, LuxS/M16 peptidase-like"/>
    <property type="match status" value="4"/>
</dbReference>
<dbReference type="PANTHER" id="PTHR11851:SF49">
    <property type="entry name" value="MITOCHONDRIAL-PROCESSING PEPTIDASE SUBUNIT ALPHA"/>
    <property type="match status" value="1"/>
</dbReference>
<dbReference type="PANTHER" id="PTHR11851">
    <property type="entry name" value="METALLOPROTEASE"/>
    <property type="match status" value="1"/>
</dbReference>
<gene>
    <name evidence="4" type="ORF">SDC9_69899</name>
</gene>
<dbReference type="InterPro" id="IPR011249">
    <property type="entry name" value="Metalloenz_LuxS/M16"/>
</dbReference>
<sequence>MSILSRITSLAAATMLLLTACSTPDPGISLPFEQYTLDNGLKVVLHQDHSDPIVAVAIQYHVGSGREKPGRTGFAHFFEHMLFQRSENLPRNAFFQKIARLGGDFNGSTNADGTNYYETVPRDALEKVLWMESDRMGFFINTVTQGGLEREIDIVSNEKRQNYDSQPYGQSSIIIAKEFYPQGHPYSWTTIGEIEDLRNATIDDVKEFYSTYYVPSNATLVISGDFDNALVKELVDKYFAEIPNPHKVEVPKPQPVTLEASKYVMWEDAYARLPQITSVYPTVEQYHPDSYVLSAFTTLFAQGKNSPLYKVIVDEKKLASNVSAYSMSREVAGQAQISVRTHDGINLNDVYGAINEAFEKFEKEGVNPQELEKYKVMTEVNMYNRLSSIMGKAIMMARDNEFSGTPDKSIKDLEIIRNITAEQVMEVYDKYFKNKEHLVLSMVPRGQASLAVEGSRMAEVTLEKVEDQQMKSQGGKIIDDPYERSVSKIDRSIEPGYLPNTPTINLPQIWNTKLSNGMEVYGITQSELPVVELNITLKGGLVTDPEGMEGLSYLNARLMNEGTALKTAEELESAMGLLGARIRVSSGIEQMSIDISALKRNLPQTIELTREIMLSPRFDEAALERIKQETLQSLRQASADPRMIARNTRDRLLYGETGTLARSYTGTPESIAGITIDDIKNHYNSYFSPDIAAVNVAGDILQEECAEVLAQLAGEWTPKETVLPQPIQGIPAKGGQIYFVDNPGSPQSMIYVSKQGISYGDSDFYPAYIANYRLGNGSQGMLFDVLRLQKGYTYGAYSSFDGGALYNNFTAYSSVQASTTPDALATFRDLITNYPAVYTQEMLDETRNSLRKSMASSFETLGSLTGLLQNISYYKLPLDYVKQQEEMLAGMTVEQAREMMEKHMRAGDMVFIVVGDAKTQLKPLEKLGLGKPILVAKK</sequence>
<dbReference type="InterPro" id="IPR050361">
    <property type="entry name" value="MPP/UQCRC_Complex"/>
</dbReference>
<feature type="domain" description="Peptidase M16 N-terminal" evidence="2">
    <location>
        <begin position="42"/>
        <end position="165"/>
    </location>
</feature>